<feature type="transmembrane region" description="Helical" evidence="6">
    <location>
        <begin position="452"/>
        <end position="471"/>
    </location>
</feature>
<proteinExistence type="predicted"/>
<feature type="transmembrane region" description="Helical" evidence="6">
    <location>
        <begin position="361"/>
        <end position="381"/>
    </location>
</feature>
<evidence type="ECO:0000256" key="4">
    <source>
        <dbReference type="ARBA" id="ARBA00022989"/>
    </source>
</evidence>
<gene>
    <name evidence="7" type="ORF">E6K81_02040</name>
</gene>
<evidence type="ECO:0008006" key="9">
    <source>
        <dbReference type="Google" id="ProtNLM"/>
    </source>
</evidence>
<keyword evidence="4 6" id="KW-1133">Transmembrane helix</keyword>
<evidence type="ECO:0000313" key="8">
    <source>
        <dbReference type="Proteomes" id="UP000319771"/>
    </source>
</evidence>
<feature type="transmembrane region" description="Helical" evidence="6">
    <location>
        <begin position="387"/>
        <end position="408"/>
    </location>
</feature>
<evidence type="ECO:0000256" key="2">
    <source>
        <dbReference type="ARBA" id="ARBA00022475"/>
    </source>
</evidence>
<keyword evidence="3 6" id="KW-0812">Transmembrane</keyword>
<dbReference type="GO" id="GO:0005886">
    <property type="term" value="C:plasma membrane"/>
    <property type="evidence" value="ECO:0007669"/>
    <property type="project" value="UniProtKB-SubCell"/>
</dbReference>
<feature type="transmembrane region" description="Helical" evidence="6">
    <location>
        <begin position="150"/>
        <end position="169"/>
    </location>
</feature>
<dbReference type="Pfam" id="PF13440">
    <property type="entry name" value="Polysacc_synt_3"/>
    <property type="match status" value="1"/>
</dbReference>
<feature type="transmembrane region" description="Helical" evidence="6">
    <location>
        <begin position="212"/>
        <end position="230"/>
    </location>
</feature>
<feature type="transmembrane region" description="Helical" evidence="6">
    <location>
        <begin position="298"/>
        <end position="322"/>
    </location>
</feature>
<keyword evidence="2" id="KW-1003">Cell membrane</keyword>
<dbReference type="PANTHER" id="PTHR30250">
    <property type="entry name" value="PST FAMILY PREDICTED COLANIC ACID TRANSPORTER"/>
    <property type="match status" value="1"/>
</dbReference>
<feature type="transmembrane region" description="Helical" evidence="6">
    <location>
        <begin position="119"/>
        <end position="138"/>
    </location>
</feature>
<dbReference type="Proteomes" id="UP000319771">
    <property type="component" value="Unassembled WGS sequence"/>
</dbReference>
<feature type="transmembrane region" description="Helical" evidence="6">
    <location>
        <begin position="85"/>
        <end position="107"/>
    </location>
</feature>
<evidence type="ECO:0000256" key="5">
    <source>
        <dbReference type="ARBA" id="ARBA00023136"/>
    </source>
</evidence>
<feature type="transmembrane region" description="Helical" evidence="6">
    <location>
        <begin position="334"/>
        <end position="354"/>
    </location>
</feature>
<keyword evidence="5 6" id="KW-0472">Membrane</keyword>
<name>A0A538UDI3_UNCEI</name>
<evidence type="ECO:0000256" key="6">
    <source>
        <dbReference type="SAM" id="Phobius"/>
    </source>
</evidence>
<sequence length="496" mass="50959">MHPRQLVRDSFGTALSQFLARLALLARGVVAAAVLGPLGYGAWNALNLLVDYGAYASGGALQGLDLRLPAAAARDDRAAARGLMTGAWSVVAMGGAVFVLAASAYLLAGGGRFATPWGWAAPALMLAVVALYLAIQYHAGALRAHGEFRAVNEALAAQAVLGGGLGLALVGPFKVWGLLGAWLLASLAALAWMRRGPTRPPLTLGRWREGLALTRLGLPVFSFYAVSLVLRSVDRLAFVRFAGTEGLGHYSLGLMAAGLILYLPESAATVLYPRLAAAAQGARDPVRTRAELRQVHRALAVALPPIAAIGMIWAGPVVAWLLPAYREGILPLRILSLGALMLSGATLPGYCVVAQGPRGRLLAVSAGVAALTAVLVFSVAARDPRPAAIAVAAAIGYAAFGLELVLLAAPVLCASLGERLGFVAASFVPAGWAGGLALAACAFGANESPLTATLRSAAVAVAYLPALWGFGRGAGLKRLVQEWLAGRVIPVVGDSS</sequence>
<comment type="caution">
    <text evidence="7">The sequence shown here is derived from an EMBL/GenBank/DDBJ whole genome shotgun (WGS) entry which is preliminary data.</text>
</comment>
<reference evidence="7 8" key="1">
    <citation type="journal article" date="2019" name="Nat. Microbiol.">
        <title>Mediterranean grassland soil C-N compound turnover is dependent on rainfall and depth, and is mediated by genomically divergent microorganisms.</title>
        <authorList>
            <person name="Diamond S."/>
            <person name="Andeer P.F."/>
            <person name="Li Z."/>
            <person name="Crits-Christoph A."/>
            <person name="Burstein D."/>
            <person name="Anantharaman K."/>
            <person name="Lane K.R."/>
            <person name="Thomas B.C."/>
            <person name="Pan C."/>
            <person name="Northen T.R."/>
            <person name="Banfield J.F."/>
        </authorList>
    </citation>
    <scope>NUCLEOTIDE SEQUENCE [LARGE SCALE GENOMIC DNA]</scope>
    <source>
        <strain evidence="7">WS_11</strain>
    </source>
</reference>
<feature type="transmembrane region" description="Helical" evidence="6">
    <location>
        <begin position="175"/>
        <end position="192"/>
    </location>
</feature>
<evidence type="ECO:0000256" key="3">
    <source>
        <dbReference type="ARBA" id="ARBA00022692"/>
    </source>
</evidence>
<feature type="transmembrane region" description="Helical" evidence="6">
    <location>
        <begin position="420"/>
        <end position="446"/>
    </location>
</feature>
<dbReference type="AlphaFoldDB" id="A0A538UDI3"/>
<dbReference type="PANTHER" id="PTHR30250:SF11">
    <property type="entry name" value="O-ANTIGEN TRANSPORTER-RELATED"/>
    <property type="match status" value="1"/>
</dbReference>
<feature type="transmembrane region" description="Helical" evidence="6">
    <location>
        <begin position="250"/>
        <end position="277"/>
    </location>
</feature>
<evidence type="ECO:0000313" key="7">
    <source>
        <dbReference type="EMBL" id="TMQ73958.1"/>
    </source>
</evidence>
<protein>
    <recommendedName>
        <fullName evidence="9">Lipopolysaccharide biosynthesis protein</fullName>
    </recommendedName>
</protein>
<dbReference type="InterPro" id="IPR050833">
    <property type="entry name" value="Poly_Biosynth_Transport"/>
</dbReference>
<evidence type="ECO:0000256" key="1">
    <source>
        <dbReference type="ARBA" id="ARBA00004651"/>
    </source>
</evidence>
<dbReference type="EMBL" id="VBPB01000027">
    <property type="protein sequence ID" value="TMQ73958.1"/>
    <property type="molecule type" value="Genomic_DNA"/>
</dbReference>
<accession>A0A538UDI3</accession>
<organism evidence="7 8">
    <name type="scientific">Eiseniibacteriota bacterium</name>
    <dbReference type="NCBI Taxonomy" id="2212470"/>
    <lineage>
        <taxon>Bacteria</taxon>
        <taxon>Candidatus Eiseniibacteriota</taxon>
    </lineage>
</organism>
<comment type="subcellular location">
    <subcellularLocation>
        <location evidence="1">Cell membrane</location>
        <topology evidence="1">Multi-pass membrane protein</topology>
    </subcellularLocation>
</comment>